<dbReference type="Gene3D" id="1.10.10.10">
    <property type="entry name" value="Winged helix-like DNA-binding domain superfamily/Winged helix DNA-binding domain"/>
    <property type="match status" value="1"/>
</dbReference>
<comment type="caution">
    <text evidence="6">The sequence shown here is derived from an EMBL/GenBank/DDBJ whole genome shotgun (WGS) entry which is preliminary data.</text>
</comment>
<dbReference type="SUPFAM" id="SSF46785">
    <property type="entry name" value="Winged helix' DNA-binding domain"/>
    <property type="match status" value="1"/>
</dbReference>
<proteinExistence type="inferred from homology"/>
<dbReference type="Pfam" id="PF03466">
    <property type="entry name" value="LysR_substrate"/>
    <property type="match status" value="1"/>
</dbReference>
<keyword evidence="4" id="KW-0804">Transcription</keyword>
<evidence type="ECO:0000313" key="7">
    <source>
        <dbReference type="Proteomes" id="UP000460272"/>
    </source>
</evidence>
<evidence type="ECO:0000256" key="2">
    <source>
        <dbReference type="ARBA" id="ARBA00023015"/>
    </source>
</evidence>
<dbReference type="PROSITE" id="PS50931">
    <property type="entry name" value="HTH_LYSR"/>
    <property type="match status" value="1"/>
</dbReference>
<dbReference type="SUPFAM" id="SSF53850">
    <property type="entry name" value="Periplasmic binding protein-like II"/>
    <property type="match status" value="1"/>
</dbReference>
<evidence type="ECO:0000313" key="6">
    <source>
        <dbReference type="EMBL" id="TVZ06169.1"/>
    </source>
</evidence>
<dbReference type="OrthoDB" id="4131546at2"/>
<dbReference type="PANTHER" id="PTHR30346:SF29">
    <property type="entry name" value="LYSR SUBSTRATE-BINDING"/>
    <property type="match status" value="1"/>
</dbReference>
<accession>A0A6P2C421</accession>
<keyword evidence="7" id="KW-1185">Reference proteome</keyword>
<keyword evidence="2" id="KW-0805">Transcription regulation</keyword>
<dbReference type="InterPro" id="IPR036390">
    <property type="entry name" value="WH_DNA-bd_sf"/>
</dbReference>
<dbReference type="InterPro" id="IPR005119">
    <property type="entry name" value="LysR_subst-bd"/>
</dbReference>
<dbReference type="FunFam" id="1.10.10.10:FF:000001">
    <property type="entry name" value="LysR family transcriptional regulator"/>
    <property type="match status" value="1"/>
</dbReference>
<dbReference type="Gene3D" id="3.40.190.10">
    <property type="entry name" value="Periplasmic binding protein-like II"/>
    <property type="match status" value="2"/>
</dbReference>
<dbReference type="AlphaFoldDB" id="A0A6P2C421"/>
<feature type="domain" description="HTH lysR-type" evidence="5">
    <location>
        <begin position="2"/>
        <end position="59"/>
    </location>
</feature>
<evidence type="ECO:0000256" key="4">
    <source>
        <dbReference type="ARBA" id="ARBA00023163"/>
    </source>
</evidence>
<dbReference type="GO" id="GO:0003700">
    <property type="term" value="F:DNA-binding transcription factor activity"/>
    <property type="evidence" value="ECO:0007669"/>
    <property type="project" value="InterPro"/>
</dbReference>
<dbReference type="GO" id="GO:0003677">
    <property type="term" value="F:DNA binding"/>
    <property type="evidence" value="ECO:0007669"/>
    <property type="project" value="UniProtKB-KW"/>
</dbReference>
<keyword evidence="3" id="KW-0238">DNA-binding</keyword>
<dbReference type="Pfam" id="PF00126">
    <property type="entry name" value="HTH_1"/>
    <property type="match status" value="1"/>
</dbReference>
<dbReference type="Proteomes" id="UP000460272">
    <property type="component" value="Unassembled WGS sequence"/>
</dbReference>
<gene>
    <name evidence="6" type="ORF">EAS64_01630</name>
</gene>
<protein>
    <submittedName>
        <fullName evidence="6">LysR family transcriptional regulator</fullName>
    </submittedName>
</protein>
<evidence type="ECO:0000256" key="1">
    <source>
        <dbReference type="ARBA" id="ARBA00009437"/>
    </source>
</evidence>
<reference evidence="6 7" key="1">
    <citation type="submission" date="2018-11" db="EMBL/GenBank/DDBJ databases">
        <title>Trebonia kvetii gen.nov., sp.nov., a novel acidophilic actinobacterium, and proposal of the new actinobacterial family Treboniaceae fam. nov.</title>
        <authorList>
            <person name="Rapoport D."/>
            <person name="Sagova-Mareckova M."/>
            <person name="Sedlacek I."/>
            <person name="Provaznik J."/>
            <person name="Kralova S."/>
            <person name="Pavlinic D."/>
            <person name="Benes V."/>
            <person name="Kopecky J."/>
        </authorList>
    </citation>
    <scope>NUCLEOTIDE SEQUENCE [LARGE SCALE GENOMIC DNA]</scope>
    <source>
        <strain evidence="6 7">15Tr583</strain>
    </source>
</reference>
<dbReference type="InterPro" id="IPR036388">
    <property type="entry name" value="WH-like_DNA-bd_sf"/>
</dbReference>
<dbReference type="InterPro" id="IPR000847">
    <property type="entry name" value="LysR_HTH_N"/>
</dbReference>
<evidence type="ECO:0000259" key="5">
    <source>
        <dbReference type="PROSITE" id="PS50931"/>
    </source>
</evidence>
<dbReference type="PANTHER" id="PTHR30346">
    <property type="entry name" value="TRANSCRIPTIONAL DUAL REGULATOR HCAR-RELATED"/>
    <property type="match status" value="1"/>
</dbReference>
<evidence type="ECO:0000256" key="3">
    <source>
        <dbReference type="ARBA" id="ARBA00023125"/>
    </source>
</evidence>
<organism evidence="6 7">
    <name type="scientific">Trebonia kvetii</name>
    <dbReference type="NCBI Taxonomy" id="2480626"/>
    <lineage>
        <taxon>Bacteria</taxon>
        <taxon>Bacillati</taxon>
        <taxon>Actinomycetota</taxon>
        <taxon>Actinomycetes</taxon>
        <taxon>Streptosporangiales</taxon>
        <taxon>Treboniaceae</taxon>
        <taxon>Trebonia</taxon>
    </lineage>
</organism>
<name>A0A6P2C421_9ACTN</name>
<dbReference type="EMBL" id="RPFW01000001">
    <property type="protein sequence ID" value="TVZ06169.1"/>
    <property type="molecule type" value="Genomic_DNA"/>
</dbReference>
<comment type="similarity">
    <text evidence="1">Belongs to the LysR transcriptional regulatory family.</text>
</comment>
<dbReference type="GO" id="GO:0032993">
    <property type="term" value="C:protein-DNA complex"/>
    <property type="evidence" value="ECO:0007669"/>
    <property type="project" value="TreeGrafter"/>
</dbReference>
<sequence>MLDIRRLRMLHEFAARGSIARTAEALGYTPSAVSQQLAVLEKEAGTPLLDRTARSAGLTDAGKRLAVHAERILAMVEAAEADLSAHAAQPSGRVVVTAFPSAAVAFAPALARSLREHQHLSLLLREADPAEGLQLVRSGEVEVAIVDDWTGRMSADLDAGDAGHGMLSYYHLVRDPLILVVGRDHPAADPDRPVDLRALRNESWLAAPSSEPSRQAADRLLAAVGLTPPVPSEFEGLGTVANLVARGLGIAIMPRLAVGAYEKRVVVRELPAGLDLARDVFAVARTASVVRPSVAVIVAALRSAARAMARQPAVGAHEPV</sequence>
<dbReference type="RefSeq" id="WP_145850923.1">
    <property type="nucleotide sequence ID" value="NZ_RPFW01000001.1"/>
</dbReference>